<dbReference type="CDD" id="cd02258">
    <property type="entry name" value="Peptidase_C25_N"/>
    <property type="match status" value="1"/>
</dbReference>
<reference evidence="4 5" key="1">
    <citation type="submission" date="2020-02" db="EMBL/GenBank/DDBJ databases">
        <title>Complete genome sequence of Flavobacteriaceae bacterium.</title>
        <authorList>
            <person name="Kim S.-J."/>
            <person name="Kim Y.-S."/>
            <person name="Kim K.-H."/>
        </authorList>
    </citation>
    <scope>NUCLEOTIDE SEQUENCE [LARGE SCALE GENOMIC DNA]</scope>
    <source>
        <strain evidence="4 5">RR4-40</strain>
    </source>
</reference>
<dbReference type="Gene3D" id="3.40.50.1460">
    <property type="match status" value="1"/>
</dbReference>
<dbReference type="InterPro" id="IPR029031">
    <property type="entry name" value="Gingipain_N_sf"/>
</dbReference>
<dbReference type="Gene3D" id="2.60.40.4070">
    <property type="match status" value="1"/>
</dbReference>
<dbReference type="Pfam" id="PF01364">
    <property type="entry name" value="Peptidase_C25"/>
    <property type="match status" value="1"/>
</dbReference>
<dbReference type="SUPFAM" id="SSF52129">
    <property type="entry name" value="Caspase-like"/>
    <property type="match status" value="1"/>
</dbReference>
<name>A0A6G6GP20_9FLAO</name>
<protein>
    <submittedName>
        <fullName evidence="4">Type IX secretion system sortase PorU</fullName>
    </submittedName>
</protein>
<proteinExistence type="predicted"/>
<evidence type="ECO:0000256" key="2">
    <source>
        <dbReference type="SAM" id="SignalP"/>
    </source>
</evidence>
<dbReference type="Gene3D" id="3.40.50.10390">
    <property type="entry name" value="Gingipain r, domain 1"/>
    <property type="match status" value="1"/>
</dbReference>
<dbReference type="RefSeq" id="WP_164680339.1">
    <property type="nucleotide sequence ID" value="NZ_CP049057.1"/>
</dbReference>
<accession>A0A6G6GP20</accession>
<evidence type="ECO:0000313" key="5">
    <source>
        <dbReference type="Proteomes" id="UP000505306"/>
    </source>
</evidence>
<organism evidence="4 5">
    <name type="scientific">Rasiella rasia</name>
    <dbReference type="NCBI Taxonomy" id="2744027"/>
    <lineage>
        <taxon>Bacteria</taxon>
        <taxon>Pseudomonadati</taxon>
        <taxon>Bacteroidota</taxon>
        <taxon>Flavobacteriia</taxon>
        <taxon>Flavobacteriales</taxon>
        <taxon>Flavobacteriaceae</taxon>
        <taxon>Rasiella</taxon>
    </lineage>
</organism>
<feature type="domain" description="Gingipain" evidence="3">
    <location>
        <begin position="539"/>
        <end position="920"/>
    </location>
</feature>
<evidence type="ECO:0000256" key="1">
    <source>
        <dbReference type="ARBA" id="ARBA00022729"/>
    </source>
</evidence>
<feature type="signal peptide" evidence="2">
    <location>
        <begin position="1"/>
        <end position="19"/>
    </location>
</feature>
<dbReference type="GO" id="GO:0008234">
    <property type="term" value="F:cysteine-type peptidase activity"/>
    <property type="evidence" value="ECO:0007669"/>
    <property type="project" value="InterPro"/>
</dbReference>
<evidence type="ECO:0000313" key="4">
    <source>
        <dbReference type="EMBL" id="QIE60326.1"/>
    </source>
</evidence>
<dbReference type="KEGG" id="mgel:G5B37_12370"/>
<keyword evidence="1 2" id="KW-0732">Signal</keyword>
<evidence type="ECO:0000259" key="3">
    <source>
        <dbReference type="Pfam" id="PF01364"/>
    </source>
</evidence>
<sequence>MKKLLLLLIFIALSQTVVSQSKQIVIPWTNTSPTNIQKIAVNQAKDTQLDTDAGLQLGEEKVLYQQQWAESRWVDEKSLVISNVVFAPISANELSKLNTKLIPSQVTSSIASLDVRGALYSRVSISPIVKEGNAYRKIVSFSVNYKFKSANRSTTRMPITNSVLASGDWYKFKVEETGVYRVSKDFLNGIGMNTDGIDPRNIKIYGHGGKPLPLYSGIPVAFDLPENAIQVVGEDDGSFDAGDFILFYGIGTKGYDLENDTNLNPYSDEAYYYVTASGGAGKRVQPMVEPTGNATTTISAFNDYKFHEVDEESPARVGRRWFGNRFDIENEQTYSFEFPNIVAQEEMSVVVKVAAASETSSSFAVDVNGVSVSPIGVSPITGIILLRTGEQVYTVPSGSETVTVDLAYNNLGNPSAIGYLDYIGVAATRRLAGTGSQLPFQYNQSATLFGVGEYQLTNASGFSQVWDVTNPEAITQVTNDGNASSFSFKANLGQLRNYVAIDPGDYFEPVEAVNSTVLNQNLKGTIFNDASGNFSDIDYLIITSPFLLQPALRLADHHRNLSGMRVKVVTTDKIYQEFSSGKQDISGIRNFVRYIYDNASSPNEALKYLCLFGDTSIDYKNRLPNNNNIVPTYHTLSSISTAASFMSDDFFGNTGAFEGTIGGGALDEFGNTLGDVDLLDIAVGRILADNVQLANTMVDKIINYASRASYGNWRNNFILISDDVDVAFEHRDLQLNLDNLGDQISANKEFVNVKKIHTDAFLQETSAGGNRYPTVTKEIQNKTEVGALIINYFGHGGEDGLAKEFIYTKGVAENLRNPDNLPCIVTVTCEFTKFDDPQRITAGELTFWNPEGGAISLITTTRSIFVSTGVKFNRELAPELFGYGTNDIPTPAEATRRAKNAIPDETRRVVFFIGDPASKLAFPTPGIKLTTIDGLPISASSPPLQALSKVTLGGEVTDENGALLSNYNGILEAKLFDKNVQRQTLANDGTRDTNFDYDGDGDPNNILILDFKTLGEGLFNGQASVTNGKFEFEFVVPRDIQIPVGPARLSLYAQNNIALQDQTGFNDVIRVGGLNENAAADNTGPRINLFMNDESFVSGGITNDSPILLAKLEDENGINTASGIGHDIIAILDGDESNPIVLNEFYQAEVDDFTRGLTSYNLRDLEKGLHTLTLRAWDVYNNSSTADIQFIVTGNDELEISRVLNYPNPFVNYTEFWFNHNRPFEPLEVQVQVFTVTGKVVWTKNQTITTDGFLAREIVWDGKDDFGDKIGKGVYVYKITVKSPLTNKQVEKFEKLVIL</sequence>
<dbReference type="NCBIfam" id="NF033707">
    <property type="entry name" value="T9SS_sortase"/>
    <property type="match status" value="1"/>
</dbReference>
<gene>
    <name evidence="4" type="primary">porU</name>
    <name evidence="4" type="ORF">G5B37_12370</name>
</gene>
<dbReference type="GO" id="GO:0006508">
    <property type="term" value="P:proteolysis"/>
    <property type="evidence" value="ECO:0007669"/>
    <property type="project" value="InterPro"/>
</dbReference>
<dbReference type="Proteomes" id="UP000505306">
    <property type="component" value="Chromosome"/>
</dbReference>
<dbReference type="EMBL" id="CP049057">
    <property type="protein sequence ID" value="QIE60326.1"/>
    <property type="molecule type" value="Genomic_DNA"/>
</dbReference>
<feature type="chain" id="PRO_5026001112" evidence="2">
    <location>
        <begin position="20"/>
        <end position="1299"/>
    </location>
</feature>
<dbReference type="InterPro" id="IPR001769">
    <property type="entry name" value="Gingipain"/>
</dbReference>
<keyword evidence="5" id="KW-1185">Reference proteome</keyword>
<dbReference type="InterPro" id="IPR029030">
    <property type="entry name" value="Caspase-like_dom_sf"/>
</dbReference>